<protein>
    <recommendedName>
        <fullName evidence="3">ATP-binding protein</fullName>
    </recommendedName>
</protein>
<proteinExistence type="predicted"/>
<reference evidence="2" key="1">
    <citation type="journal article" date="2019" name="Int. J. Syst. Evol. Microbiol.">
        <title>The Global Catalogue of Microorganisms (GCM) 10K type strain sequencing project: providing services to taxonomists for standard genome sequencing and annotation.</title>
        <authorList>
            <consortium name="The Broad Institute Genomics Platform"/>
            <consortium name="The Broad Institute Genome Sequencing Center for Infectious Disease"/>
            <person name="Wu L."/>
            <person name="Ma J."/>
        </authorList>
    </citation>
    <scope>NUCLEOTIDE SEQUENCE [LARGE SCALE GENOMIC DNA]</scope>
    <source>
        <strain evidence="2">NBRC 110044</strain>
    </source>
</reference>
<dbReference type="PANTHER" id="PTHR34301">
    <property type="entry name" value="DNA-BINDING PROTEIN-RELATED"/>
    <property type="match status" value="1"/>
</dbReference>
<dbReference type="EMBL" id="BSOG01000005">
    <property type="protein sequence ID" value="GLR14702.1"/>
    <property type="molecule type" value="Genomic_DNA"/>
</dbReference>
<organism evidence="1 2">
    <name type="scientific">Chitinimonas prasina</name>
    <dbReference type="NCBI Taxonomy" id="1434937"/>
    <lineage>
        <taxon>Bacteria</taxon>
        <taxon>Pseudomonadati</taxon>
        <taxon>Pseudomonadota</taxon>
        <taxon>Betaproteobacteria</taxon>
        <taxon>Neisseriales</taxon>
        <taxon>Chitinibacteraceae</taxon>
        <taxon>Chitinimonas</taxon>
    </lineage>
</organism>
<name>A0ABQ5YI74_9NEIS</name>
<sequence length="384" mass="41811">MSVSAASARYTFRRPCLAVGFCEALSGEGLLDARSGLFLAAQRRVGKSTFLREDLIPTAEARGWATVYVDLWSDRASDPAELIADAIKQKIAEFHGLVSKAAKAIGLSKITIAGSLSLDLTVPGLPAGVTLHQALELLHGIAKRPVMLVVDEAQHALTTPSGLQAMYALKAARDAMNRSGDAPDLMLVFTGSSRDKLAHLVMSAKMPFYGSRVTPFPLLGREFTDEYTTSVNRALAADNQLDPVAVFEAFEMVGNRPELLRSLVADIALAQESPNLSMRLRADAYLVQDRVWQEVKSDFESLTPLQQAVVRVMASKEGQFSPFGEASMSAYKALLPDTVPLSTATVQNAIDALRERDIIWKESRGAYEIEDQAWVAWLRLSGRA</sequence>
<keyword evidence="2" id="KW-1185">Reference proteome</keyword>
<dbReference type="Proteomes" id="UP001156706">
    <property type="component" value="Unassembled WGS sequence"/>
</dbReference>
<evidence type="ECO:0000313" key="1">
    <source>
        <dbReference type="EMBL" id="GLR14702.1"/>
    </source>
</evidence>
<dbReference type="SUPFAM" id="SSF52540">
    <property type="entry name" value="P-loop containing nucleoside triphosphate hydrolases"/>
    <property type="match status" value="1"/>
</dbReference>
<gene>
    <name evidence="1" type="ORF">GCM10007907_34920</name>
</gene>
<comment type="caution">
    <text evidence="1">The sequence shown here is derived from an EMBL/GenBank/DDBJ whole genome shotgun (WGS) entry which is preliminary data.</text>
</comment>
<evidence type="ECO:0000313" key="2">
    <source>
        <dbReference type="Proteomes" id="UP001156706"/>
    </source>
</evidence>
<dbReference type="RefSeq" id="WP_284197773.1">
    <property type="nucleotide sequence ID" value="NZ_BSOG01000005.1"/>
</dbReference>
<dbReference type="Gene3D" id="3.40.50.300">
    <property type="entry name" value="P-loop containing nucleotide triphosphate hydrolases"/>
    <property type="match status" value="1"/>
</dbReference>
<dbReference type="PANTHER" id="PTHR34301:SF8">
    <property type="entry name" value="ATPASE DOMAIN-CONTAINING PROTEIN"/>
    <property type="match status" value="1"/>
</dbReference>
<dbReference type="InterPro" id="IPR027417">
    <property type="entry name" value="P-loop_NTPase"/>
</dbReference>
<evidence type="ECO:0008006" key="3">
    <source>
        <dbReference type="Google" id="ProtNLM"/>
    </source>
</evidence>
<accession>A0ABQ5YI74</accession>